<dbReference type="Proteomes" id="UP000472971">
    <property type="component" value="Unassembled WGS sequence"/>
</dbReference>
<keyword evidence="4" id="KW-1185">Reference proteome</keyword>
<dbReference type="AlphaFoldDB" id="A0A6B3VXH2"/>
<accession>A0A6B3VXH2</accession>
<sequence>MKRAIIIFIVLIAILGYLYKRQLGAIAFLLLSIFFFILAYYQIFSRTKKEKKDSLNKK</sequence>
<dbReference type="EMBL" id="JACEIO010000009">
    <property type="protein sequence ID" value="MBA4536607.1"/>
    <property type="molecule type" value="Genomic_DNA"/>
</dbReference>
<dbReference type="RefSeq" id="WP_163240889.1">
    <property type="nucleotide sequence ID" value="NZ_CP082780.1"/>
</dbReference>
<comment type="caution">
    <text evidence="3">The sequence shown here is derived from an EMBL/GenBank/DDBJ whole genome shotgun (WGS) entry which is preliminary data.</text>
</comment>
<dbReference type="Proteomes" id="UP000570010">
    <property type="component" value="Unassembled WGS sequence"/>
</dbReference>
<organism evidence="3 4">
    <name type="scientific">Bacillus aquiflavi</name>
    <dbReference type="NCBI Taxonomy" id="2672567"/>
    <lineage>
        <taxon>Bacteria</taxon>
        <taxon>Bacillati</taxon>
        <taxon>Bacillota</taxon>
        <taxon>Bacilli</taxon>
        <taxon>Bacillales</taxon>
        <taxon>Bacillaceae</taxon>
        <taxon>Bacillus</taxon>
    </lineage>
</organism>
<evidence type="ECO:0000313" key="3">
    <source>
        <dbReference type="EMBL" id="NEY80975.1"/>
    </source>
</evidence>
<dbReference type="EMBL" id="JAAIWN010000009">
    <property type="protein sequence ID" value="NEY80975.1"/>
    <property type="molecule type" value="Genomic_DNA"/>
</dbReference>
<evidence type="ECO:0000256" key="1">
    <source>
        <dbReference type="SAM" id="Phobius"/>
    </source>
</evidence>
<keyword evidence="1" id="KW-0472">Membrane</keyword>
<evidence type="ECO:0000313" key="5">
    <source>
        <dbReference type="Proteomes" id="UP000570010"/>
    </source>
</evidence>
<reference evidence="2 5" key="2">
    <citation type="submission" date="2020-07" db="EMBL/GenBank/DDBJ databases">
        <authorList>
            <person name="Feng H."/>
        </authorList>
    </citation>
    <scope>NUCLEOTIDE SEQUENCE [LARGE SCALE GENOMIC DNA]</scope>
    <source>
        <strain evidence="2">S-12</strain>
        <strain evidence="5">s-12</strain>
    </source>
</reference>
<keyword evidence="1" id="KW-1133">Transmembrane helix</keyword>
<proteinExistence type="predicted"/>
<feature type="transmembrane region" description="Helical" evidence="1">
    <location>
        <begin position="26"/>
        <end position="44"/>
    </location>
</feature>
<evidence type="ECO:0000313" key="2">
    <source>
        <dbReference type="EMBL" id="MBA4536607.1"/>
    </source>
</evidence>
<evidence type="ECO:0000313" key="4">
    <source>
        <dbReference type="Proteomes" id="UP000472971"/>
    </source>
</evidence>
<gene>
    <name evidence="3" type="ORF">G4D64_05455</name>
    <name evidence="2" type="ORF">H1Z61_05490</name>
</gene>
<reference evidence="3 4" key="1">
    <citation type="submission" date="2020-02" db="EMBL/GenBank/DDBJ databases">
        <title>Bacillus aquiflavi sp. nov., isolated from yellow water of strong flavor Chinese baijiu in Yibin region of China.</title>
        <authorList>
            <person name="Xie J."/>
        </authorList>
    </citation>
    <scope>NUCLEOTIDE SEQUENCE [LARGE SCALE GENOMIC DNA]</scope>
    <source>
        <strain evidence="3 4">3H-10</strain>
    </source>
</reference>
<name>A0A6B3VXH2_9BACI</name>
<protein>
    <submittedName>
        <fullName evidence="3">Uncharacterized protein</fullName>
    </submittedName>
</protein>
<keyword evidence="1" id="KW-0812">Transmembrane</keyword>